<keyword evidence="3" id="KW-1185">Reference proteome</keyword>
<gene>
    <name evidence="2" type="ORF">ABB26_11970</name>
</gene>
<dbReference type="Proteomes" id="UP000050864">
    <property type="component" value="Unassembled WGS sequence"/>
</dbReference>
<dbReference type="EMBL" id="LDJI01000021">
    <property type="protein sequence ID" value="KRG63617.1"/>
    <property type="molecule type" value="Genomic_DNA"/>
</dbReference>
<protein>
    <recommendedName>
        <fullName evidence="4">DUF4149 domain-containing protein</fullName>
    </recommendedName>
</protein>
<keyword evidence="1" id="KW-1133">Transmembrane helix</keyword>
<dbReference type="STRING" id="405444.ABB26_11970"/>
<evidence type="ECO:0000313" key="3">
    <source>
        <dbReference type="Proteomes" id="UP000050864"/>
    </source>
</evidence>
<dbReference type="PATRIC" id="fig|405444.3.peg.1487"/>
<dbReference type="OrthoDB" id="5998922at2"/>
<dbReference type="AlphaFoldDB" id="A0A0R0CCJ9"/>
<name>A0A0R0CCJ9_9GAMM</name>
<feature type="transmembrane region" description="Helical" evidence="1">
    <location>
        <begin position="71"/>
        <end position="95"/>
    </location>
</feature>
<evidence type="ECO:0008006" key="4">
    <source>
        <dbReference type="Google" id="ProtNLM"/>
    </source>
</evidence>
<sequence>MKAPELPPVNTKRSSAETFVDVTAKLSMVMAALAILWSLIQLVLVLALGRLDMLGAMQDQGLSLPEAFQWFGRHALSLTALMLVVSVAFLAVSWAMFKRREWGRLGFIVFLVLVALLNFAGLPLIHSVFESMRSMFPAEFLQSAQGMEMRAQLDSGLWMSLFSGAITAIAFAALHGWLVIKLRRPDVRALFH</sequence>
<feature type="transmembrane region" description="Helical" evidence="1">
    <location>
        <begin position="107"/>
        <end position="129"/>
    </location>
</feature>
<feature type="transmembrane region" description="Helical" evidence="1">
    <location>
        <begin position="157"/>
        <end position="180"/>
    </location>
</feature>
<keyword evidence="1" id="KW-0812">Transmembrane</keyword>
<dbReference type="RefSeq" id="WP_152982657.1">
    <property type="nucleotide sequence ID" value="NZ_LDJI01000021.1"/>
</dbReference>
<organism evidence="2 3">
    <name type="scientific">Stenotrophomonas humi</name>
    <dbReference type="NCBI Taxonomy" id="405444"/>
    <lineage>
        <taxon>Bacteria</taxon>
        <taxon>Pseudomonadati</taxon>
        <taxon>Pseudomonadota</taxon>
        <taxon>Gammaproteobacteria</taxon>
        <taxon>Lysobacterales</taxon>
        <taxon>Lysobacteraceae</taxon>
        <taxon>Stenotrophomonas</taxon>
    </lineage>
</organism>
<proteinExistence type="predicted"/>
<keyword evidence="1" id="KW-0472">Membrane</keyword>
<accession>A0A0R0CCJ9</accession>
<reference evidence="2 3" key="1">
    <citation type="submission" date="2015-05" db="EMBL/GenBank/DDBJ databases">
        <title>Genome sequencing and analysis of members of genus Stenotrophomonas.</title>
        <authorList>
            <person name="Patil P.P."/>
            <person name="Midha S."/>
            <person name="Patil P.B."/>
        </authorList>
    </citation>
    <scope>NUCLEOTIDE SEQUENCE [LARGE SCALE GENOMIC DNA]</scope>
    <source>
        <strain evidence="2 3">DSM 18929</strain>
    </source>
</reference>
<feature type="transmembrane region" description="Helical" evidence="1">
    <location>
        <begin position="29"/>
        <end position="51"/>
    </location>
</feature>
<comment type="caution">
    <text evidence="2">The sequence shown here is derived from an EMBL/GenBank/DDBJ whole genome shotgun (WGS) entry which is preliminary data.</text>
</comment>
<evidence type="ECO:0000256" key="1">
    <source>
        <dbReference type="SAM" id="Phobius"/>
    </source>
</evidence>
<evidence type="ECO:0000313" key="2">
    <source>
        <dbReference type="EMBL" id="KRG63617.1"/>
    </source>
</evidence>